<feature type="transmembrane region" description="Helical" evidence="1">
    <location>
        <begin position="7"/>
        <end position="25"/>
    </location>
</feature>
<feature type="transmembrane region" description="Helical" evidence="1">
    <location>
        <begin position="69"/>
        <end position="94"/>
    </location>
</feature>
<evidence type="ECO:0000313" key="2">
    <source>
        <dbReference type="EMBL" id="VFJ53619.1"/>
    </source>
</evidence>
<reference evidence="4" key="1">
    <citation type="submission" date="2019-02" db="EMBL/GenBank/DDBJ databases">
        <authorList>
            <person name="Gruber-Vodicka R. H."/>
            <person name="Seah K. B. B."/>
        </authorList>
    </citation>
    <scope>NUCLEOTIDE SEQUENCE</scope>
    <source>
        <strain evidence="3">BECK_BZ163</strain>
        <strain evidence="4">BECK_BZ164</strain>
        <strain evidence="2">BECK_BZ165</strain>
    </source>
</reference>
<evidence type="ECO:0000313" key="3">
    <source>
        <dbReference type="EMBL" id="VFJ53705.1"/>
    </source>
</evidence>
<dbReference type="EMBL" id="CAADFL010000480">
    <property type="protein sequence ID" value="VFK17448.1"/>
    <property type="molecule type" value="Genomic_DNA"/>
</dbReference>
<dbReference type="EMBL" id="CAADEZ010000118">
    <property type="protein sequence ID" value="VFJ53705.1"/>
    <property type="molecule type" value="Genomic_DNA"/>
</dbReference>
<gene>
    <name evidence="3" type="ORF">BECKFM1743A_GA0114220_101186</name>
    <name evidence="4" type="ORF">BECKFM1743B_GA0114221_104802</name>
    <name evidence="2" type="ORF">BECKFM1743C_GA0114222_101268</name>
</gene>
<dbReference type="AlphaFoldDB" id="A0A450WKC3"/>
<feature type="transmembrane region" description="Helical" evidence="1">
    <location>
        <begin position="106"/>
        <end position="129"/>
    </location>
</feature>
<organism evidence="4">
    <name type="scientific">Candidatus Kentrum sp. FM</name>
    <dbReference type="NCBI Taxonomy" id="2126340"/>
    <lineage>
        <taxon>Bacteria</taxon>
        <taxon>Pseudomonadati</taxon>
        <taxon>Pseudomonadota</taxon>
        <taxon>Gammaproteobacteria</taxon>
        <taxon>Candidatus Kentrum</taxon>
    </lineage>
</organism>
<accession>A0A450WKC3</accession>
<feature type="transmembrane region" description="Helical" evidence="1">
    <location>
        <begin position="45"/>
        <end position="62"/>
    </location>
</feature>
<evidence type="ECO:0000256" key="1">
    <source>
        <dbReference type="SAM" id="Phobius"/>
    </source>
</evidence>
<protein>
    <submittedName>
        <fullName evidence="4">Uncharacterized protein</fullName>
    </submittedName>
</protein>
<dbReference type="EMBL" id="CAADFA010000126">
    <property type="protein sequence ID" value="VFJ53619.1"/>
    <property type="molecule type" value="Genomic_DNA"/>
</dbReference>
<keyword evidence="1" id="KW-0472">Membrane</keyword>
<keyword evidence="1" id="KW-1133">Transmembrane helix</keyword>
<name>A0A450WKC3_9GAMM</name>
<sequence>MAVKLTRWFIFSIVVALLPIWFHLYRIPGNEPLALLITSCSNGELLLMTAAISGAALGALIGSGPNMLVAKLVVGSGCMTLLLLASMGFAYVASTPGQDILLTPEAITFGSLAIFAFGIVSSGSCIALAKY</sequence>
<proteinExistence type="predicted"/>
<evidence type="ECO:0000313" key="4">
    <source>
        <dbReference type="EMBL" id="VFK17448.1"/>
    </source>
</evidence>
<keyword evidence="1" id="KW-0812">Transmembrane</keyword>